<keyword evidence="1" id="KW-0472">Membrane</keyword>
<reference evidence="2 3" key="1">
    <citation type="submission" date="2018-04" db="EMBL/GenBank/DDBJ databases">
        <title>Genomic Encyclopedia of Archaeal and Bacterial Type Strains, Phase II (KMG-II): from individual species to whole genera.</title>
        <authorList>
            <person name="Goeker M."/>
        </authorList>
    </citation>
    <scope>NUCLEOTIDE SEQUENCE [LARGE SCALE GENOMIC DNA]</scope>
    <source>
        <strain evidence="2 3">DSM 25731</strain>
    </source>
</reference>
<dbReference type="OrthoDB" id="1004942at2"/>
<name>A0A2T6C717_9FLAO</name>
<dbReference type="Proteomes" id="UP000244090">
    <property type="component" value="Unassembled WGS sequence"/>
</dbReference>
<evidence type="ECO:0008006" key="4">
    <source>
        <dbReference type="Google" id="ProtNLM"/>
    </source>
</evidence>
<evidence type="ECO:0000313" key="3">
    <source>
        <dbReference type="Proteomes" id="UP000244090"/>
    </source>
</evidence>
<sequence length="410" mass="45127">MILQKLKASSLLQAVFVCFLIATLCFGIILLSSYNSLFQKRILQKTQLQLTNDAAITLLLSDAANITNGSTQMSVFSNQVNTNTNIKDWGFYKVISAKTYYNKDTIRKSILVGKTAKSTTALYVTNYDKIVNVAGTVTITGDVFVPKGLLEKRNLFGEQTTITIQGAQKEAENQLPKLRAINTNCIPESAANLSEEQLEKESIYVRSFDKETQVCHTNNLSFLEGKIVKGNIIFQSNGTLILNKHMQLEDVIINARNVVIQSGFKGTVQIIASSSVVVEDDVKLSYPSSILVQHPSNVTNVTIGKESVIIGGIIVNNSTHNKVLESVISIGEDALIVGAVYCYGTLELKGNVYGSVFADRLLTKTKETSYANLLMDAEIDVSKLPENFIGIPLFETTHNDKNMYETVKEL</sequence>
<gene>
    <name evidence="2" type="ORF">C8N46_101686</name>
</gene>
<dbReference type="EMBL" id="QBKT01000001">
    <property type="protein sequence ID" value="PTX64076.1"/>
    <property type="molecule type" value="Genomic_DNA"/>
</dbReference>
<keyword evidence="1" id="KW-1133">Transmembrane helix</keyword>
<accession>A0A2T6C717</accession>
<feature type="transmembrane region" description="Helical" evidence="1">
    <location>
        <begin position="12"/>
        <end position="34"/>
    </location>
</feature>
<comment type="caution">
    <text evidence="2">The sequence shown here is derived from an EMBL/GenBank/DDBJ whole genome shotgun (WGS) entry which is preliminary data.</text>
</comment>
<evidence type="ECO:0000313" key="2">
    <source>
        <dbReference type="EMBL" id="PTX64076.1"/>
    </source>
</evidence>
<evidence type="ECO:0000256" key="1">
    <source>
        <dbReference type="SAM" id="Phobius"/>
    </source>
</evidence>
<dbReference type="AlphaFoldDB" id="A0A2T6C717"/>
<keyword evidence="3" id="KW-1185">Reference proteome</keyword>
<keyword evidence="1" id="KW-0812">Transmembrane</keyword>
<protein>
    <recommendedName>
        <fullName evidence="4">Polymer-forming protein</fullName>
    </recommendedName>
</protein>
<proteinExistence type="predicted"/>
<organism evidence="2 3">
    <name type="scientific">Kordia periserrulae</name>
    <dbReference type="NCBI Taxonomy" id="701523"/>
    <lineage>
        <taxon>Bacteria</taxon>
        <taxon>Pseudomonadati</taxon>
        <taxon>Bacteroidota</taxon>
        <taxon>Flavobacteriia</taxon>
        <taxon>Flavobacteriales</taxon>
        <taxon>Flavobacteriaceae</taxon>
        <taxon>Kordia</taxon>
    </lineage>
</organism>
<dbReference type="RefSeq" id="WP_108113419.1">
    <property type="nucleotide sequence ID" value="NZ_QBKT01000001.1"/>
</dbReference>